<keyword evidence="2" id="KW-0436">Ligase</keyword>
<name>A0A124FWV3_9BACT</name>
<feature type="domain" description="DNA ligase D 3'-phosphoesterase" evidence="1">
    <location>
        <begin position="11"/>
        <end position="59"/>
    </location>
</feature>
<dbReference type="GO" id="GO:0016874">
    <property type="term" value="F:ligase activity"/>
    <property type="evidence" value="ECO:0007669"/>
    <property type="project" value="UniProtKB-KW"/>
</dbReference>
<proteinExistence type="predicted"/>
<evidence type="ECO:0000313" key="3">
    <source>
        <dbReference type="Proteomes" id="UP000053860"/>
    </source>
</evidence>
<feature type="non-terminal residue" evidence="2">
    <location>
        <position position="95"/>
    </location>
</feature>
<protein>
    <submittedName>
        <fullName evidence="2">ATP-dependent DNA ligase LigD</fullName>
    </submittedName>
</protein>
<dbReference type="InterPro" id="IPR014144">
    <property type="entry name" value="LigD_PE_domain"/>
</dbReference>
<accession>A0A124FWV3</accession>
<comment type="caution">
    <text evidence="2">The sequence shown here is derived from an EMBL/GenBank/DDBJ whole genome shotgun (WGS) entry which is preliminary data.</text>
</comment>
<evidence type="ECO:0000259" key="1">
    <source>
        <dbReference type="Pfam" id="PF13298"/>
    </source>
</evidence>
<dbReference type="AlphaFoldDB" id="A0A124FWV3"/>
<dbReference type="EMBL" id="LGGN01000318">
    <property type="protein sequence ID" value="KUK76030.1"/>
    <property type="molecule type" value="Genomic_DNA"/>
</dbReference>
<sequence>MQLPKAVHLIWTWDEGTYEPLHRQDGKEDDEILQQELDEGSLKIILHGQKLKGEFALVKMHTAKEKNAWLLIKHDDAHAVRSDYDAEDHLPIHHG</sequence>
<gene>
    <name evidence="2" type="ORF">XD92_1392</name>
</gene>
<organism evidence="2 3">
    <name type="scientific">Proteiniphilum acetatigenes</name>
    <dbReference type="NCBI Taxonomy" id="294710"/>
    <lineage>
        <taxon>Bacteria</taxon>
        <taxon>Pseudomonadati</taxon>
        <taxon>Bacteroidota</taxon>
        <taxon>Bacteroidia</taxon>
        <taxon>Bacteroidales</taxon>
        <taxon>Dysgonomonadaceae</taxon>
        <taxon>Proteiniphilum</taxon>
    </lineage>
</organism>
<reference evidence="3" key="1">
    <citation type="journal article" date="2015" name="MBio">
        <title>Genome-Resolved Metagenomic Analysis Reveals Roles for Candidate Phyla and Other Microbial Community Members in Biogeochemical Transformations in Oil Reservoirs.</title>
        <authorList>
            <person name="Hu P."/>
            <person name="Tom L."/>
            <person name="Singh A."/>
            <person name="Thomas B.C."/>
            <person name="Baker B.J."/>
            <person name="Piceno Y.M."/>
            <person name="Andersen G.L."/>
            <person name="Banfield J.F."/>
        </authorList>
    </citation>
    <scope>NUCLEOTIDE SEQUENCE [LARGE SCALE GENOMIC DNA]</scope>
</reference>
<dbReference type="Proteomes" id="UP000053860">
    <property type="component" value="Unassembled WGS sequence"/>
</dbReference>
<evidence type="ECO:0000313" key="2">
    <source>
        <dbReference type="EMBL" id="KUK76030.1"/>
    </source>
</evidence>
<dbReference type="Pfam" id="PF13298">
    <property type="entry name" value="LigD_N"/>
    <property type="match status" value="1"/>
</dbReference>